<dbReference type="InterPro" id="IPR018357">
    <property type="entry name" value="Hexapep_transf_CS"/>
</dbReference>
<evidence type="ECO:0000256" key="4">
    <source>
        <dbReference type="ARBA" id="ARBA00022737"/>
    </source>
</evidence>
<keyword evidence="10" id="KW-1185">Reference proteome</keyword>
<dbReference type="InterPro" id="IPR001451">
    <property type="entry name" value="Hexapep"/>
</dbReference>
<dbReference type="Pfam" id="PF00132">
    <property type="entry name" value="Hexapep"/>
    <property type="match status" value="1"/>
</dbReference>
<dbReference type="PANTHER" id="PTHR43378:SF2">
    <property type="entry name" value="UDP-3-O-ACYLGLUCOSAMINE N-ACYLTRANSFERASE 1, MITOCHONDRIAL-RELATED"/>
    <property type="match status" value="1"/>
</dbReference>
<evidence type="ECO:0000256" key="1">
    <source>
        <dbReference type="ARBA" id="ARBA00022516"/>
    </source>
</evidence>
<dbReference type="InterPro" id="IPR020568">
    <property type="entry name" value="Ribosomal_Su5_D2-typ_SF"/>
</dbReference>
<dbReference type="PANTHER" id="PTHR43378">
    <property type="entry name" value="UDP-3-O-ACYLGLUCOSAMINE N-ACYLTRANSFERASE"/>
    <property type="match status" value="1"/>
</dbReference>
<dbReference type="AlphaFoldDB" id="A0AA35WM32"/>
<feature type="region of interest" description="Disordered" evidence="7">
    <location>
        <begin position="394"/>
        <end position="453"/>
    </location>
</feature>
<feature type="compositionally biased region" description="Basic and acidic residues" evidence="7">
    <location>
        <begin position="256"/>
        <end position="277"/>
    </location>
</feature>
<dbReference type="Gene3D" id="3.30.230.20">
    <property type="entry name" value="lpxc deacetylase, domain 1"/>
    <property type="match status" value="1"/>
</dbReference>
<dbReference type="PROSITE" id="PS00101">
    <property type="entry name" value="HEXAPEP_TRANSFERASES"/>
    <property type="match status" value="1"/>
</dbReference>
<evidence type="ECO:0000313" key="9">
    <source>
        <dbReference type="EMBL" id="CAI8018942.1"/>
    </source>
</evidence>
<feature type="compositionally biased region" description="Basic and acidic residues" evidence="7">
    <location>
        <begin position="287"/>
        <end position="303"/>
    </location>
</feature>
<evidence type="ECO:0000256" key="7">
    <source>
        <dbReference type="SAM" id="MobiDB-lite"/>
    </source>
</evidence>
<dbReference type="EMBL" id="CASHTH010001714">
    <property type="protein sequence ID" value="CAI8018942.1"/>
    <property type="molecule type" value="Genomic_DNA"/>
</dbReference>
<dbReference type="InterPro" id="IPR007691">
    <property type="entry name" value="LpxD"/>
</dbReference>
<dbReference type="InterPro" id="IPR015870">
    <property type="entry name" value="UDP-acyl_N-AcGlcN_deAcase_N"/>
</dbReference>
<name>A0AA35WM32_GEOBA</name>
<dbReference type="GO" id="GO:0009245">
    <property type="term" value="P:lipid A biosynthetic process"/>
    <property type="evidence" value="ECO:0007669"/>
    <property type="project" value="UniProtKB-KW"/>
</dbReference>
<gene>
    <name evidence="9" type="ORF">GBAR_LOCUS11432</name>
</gene>
<dbReference type="Proteomes" id="UP001174909">
    <property type="component" value="Unassembled WGS sequence"/>
</dbReference>
<evidence type="ECO:0000256" key="3">
    <source>
        <dbReference type="ARBA" id="ARBA00022679"/>
    </source>
</evidence>
<accession>A0AA35WM32</accession>
<dbReference type="Pfam" id="PF03331">
    <property type="entry name" value="LpxC"/>
    <property type="match status" value="1"/>
</dbReference>
<evidence type="ECO:0000256" key="5">
    <source>
        <dbReference type="ARBA" id="ARBA00023098"/>
    </source>
</evidence>
<feature type="compositionally biased region" description="Basic and acidic residues" evidence="7">
    <location>
        <begin position="395"/>
        <end position="410"/>
    </location>
</feature>
<dbReference type="GO" id="GO:0016020">
    <property type="term" value="C:membrane"/>
    <property type="evidence" value="ECO:0007669"/>
    <property type="project" value="GOC"/>
</dbReference>
<evidence type="ECO:0000259" key="8">
    <source>
        <dbReference type="Pfam" id="PF04613"/>
    </source>
</evidence>
<protein>
    <submittedName>
        <fullName evidence="9">UDP-3-O-acylglucosamine N-acyltransferase</fullName>
    </submittedName>
</protein>
<reference evidence="9" key="1">
    <citation type="submission" date="2023-03" db="EMBL/GenBank/DDBJ databases">
        <authorList>
            <person name="Steffen K."/>
            <person name="Cardenas P."/>
        </authorList>
    </citation>
    <scope>NUCLEOTIDE SEQUENCE</scope>
</reference>
<feature type="region of interest" description="Disordered" evidence="7">
    <location>
        <begin position="185"/>
        <end position="351"/>
    </location>
</feature>
<dbReference type="InterPro" id="IPR020573">
    <property type="entry name" value="UDP_GlcNAc_AcTrfase_non-rep"/>
</dbReference>
<organism evidence="9 10">
    <name type="scientific">Geodia barretti</name>
    <name type="common">Barrett's horny sponge</name>
    <dbReference type="NCBI Taxonomy" id="519541"/>
    <lineage>
        <taxon>Eukaryota</taxon>
        <taxon>Metazoa</taxon>
        <taxon>Porifera</taxon>
        <taxon>Demospongiae</taxon>
        <taxon>Heteroscleromorpha</taxon>
        <taxon>Tetractinellida</taxon>
        <taxon>Astrophorina</taxon>
        <taxon>Geodiidae</taxon>
        <taxon>Geodia</taxon>
    </lineage>
</organism>
<dbReference type="SUPFAM" id="SSF54211">
    <property type="entry name" value="Ribosomal protein S5 domain 2-like"/>
    <property type="match status" value="1"/>
</dbReference>
<dbReference type="GO" id="GO:0016410">
    <property type="term" value="F:N-acyltransferase activity"/>
    <property type="evidence" value="ECO:0007669"/>
    <property type="project" value="InterPro"/>
</dbReference>
<evidence type="ECO:0000313" key="10">
    <source>
        <dbReference type="Proteomes" id="UP001174909"/>
    </source>
</evidence>
<dbReference type="InterPro" id="IPR004463">
    <property type="entry name" value="UDP-acyl_GlcNac_deAcase"/>
</dbReference>
<dbReference type="GO" id="GO:0103117">
    <property type="term" value="F:UDP-3-O-acyl-N-acetylglucosamine deacetylase activity"/>
    <property type="evidence" value="ECO:0007669"/>
    <property type="project" value="InterPro"/>
</dbReference>
<feature type="domain" description="UDP-3-O-[3-hydroxymyristoyl] glucosamine N-acyltransferase non-repeat region" evidence="8">
    <location>
        <begin position="24"/>
        <end position="88"/>
    </location>
</feature>
<evidence type="ECO:0000256" key="2">
    <source>
        <dbReference type="ARBA" id="ARBA00022556"/>
    </source>
</evidence>
<keyword evidence="3" id="KW-0808">Transferase</keyword>
<feature type="compositionally biased region" description="Basic residues" evidence="7">
    <location>
        <begin position="201"/>
        <end position="230"/>
    </location>
</feature>
<evidence type="ECO:0000256" key="6">
    <source>
        <dbReference type="ARBA" id="ARBA00023315"/>
    </source>
</evidence>
<keyword evidence="5" id="KW-0443">Lipid metabolism</keyword>
<keyword evidence="6" id="KW-0012">Acyltransferase</keyword>
<sequence length="453" mass="48691">MDLAEASATTGARLEGQPGWTFRRIVPLAQAGPGKLGFLADRGYLKHLDGSVAEAVLVSADLSSSVRDRVPNLLVTEQPRVALAQLLERLHPSPPARPGIHASAVLGRGVRLGKDVCIAAYAVLEEDVEVGDRVRIGAHVSVGRGSRIADDSELYPQVVLYPGTRLGQRVVLHAGTVVGSDGFGYVGPPGAPPEGPSGGRLPHRRRCRNGRPLLHRPGVHRGHRDRRRHQDRQPGACGSQRDRGRTLPSHCPSGDLRIHDPRKGRGDGGPVRCDRASRDRRRGAGRCTDRCPPRRTCRDERGRLPRTSARRILEVDGGDAPAARVEGPGEATGRPAGRAGEQPGNRSPGACDFMTRARQRTIGRKVSLDGIGIHLGEPASVSFHPAKADSGVLFRRVDLPGKPRDSRDSRPCGGNRAGHQHRSRAGPDPHRRTSHGRAGRERDHQCAGGSVRT</sequence>
<keyword evidence="4" id="KW-0677">Repeat</keyword>
<dbReference type="SUPFAM" id="SSF51161">
    <property type="entry name" value="Trimeric LpxA-like enzymes"/>
    <property type="match status" value="1"/>
</dbReference>
<comment type="caution">
    <text evidence="9">The sequence shown here is derived from an EMBL/GenBank/DDBJ whole genome shotgun (WGS) entry which is preliminary data.</text>
</comment>
<dbReference type="InterPro" id="IPR011004">
    <property type="entry name" value="Trimer_LpxA-like_sf"/>
</dbReference>
<dbReference type="Pfam" id="PF04613">
    <property type="entry name" value="LpxD"/>
    <property type="match status" value="1"/>
</dbReference>
<dbReference type="Gene3D" id="2.160.10.10">
    <property type="entry name" value="Hexapeptide repeat proteins"/>
    <property type="match status" value="1"/>
</dbReference>
<keyword evidence="2" id="KW-0441">Lipid A biosynthesis</keyword>
<dbReference type="Gene3D" id="3.40.1390.10">
    <property type="entry name" value="MurE/MurF, N-terminal domain"/>
    <property type="match status" value="1"/>
</dbReference>
<keyword evidence="1" id="KW-0444">Lipid biosynthesis</keyword>
<proteinExistence type="predicted"/>